<dbReference type="Proteomes" id="UP000029223">
    <property type="component" value="Unassembled WGS sequence"/>
</dbReference>
<dbReference type="EMBL" id="BBMS01000104">
    <property type="protein sequence ID" value="GAL30662.1"/>
    <property type="molecule type" value="Genomic_DNA"/>
</dbReference>
<proteinExistence type="predicted"/>
<protein>
    <submittedName>
        <fullName evidence="1">Uncharacterized protein</fullName>
    </submittedName>
</protein>
<reference evidence="2" key="1">
    <citation type="submission" date="2014-09" db="EMBL/GenBank/DDBJ databases">
        <title>Vibrio variabilis JCM 19239. (C206) whole genome shotgun sequence.</title>
        <authorList>
            <person name="Sawabe T."/>
            <person name="Meirelles P."/>
            <person name="Nakanishi M."/>
            <person name="Sayaka M."/>
            <person name="Hattori M."/>
            <person name="Ohkuma M."/>
        </authorList>
    </citation>
    <scope>NUCLEOTIDE SEQUENCE [LARGE SCALE GENOMIC DNA]</scope>
    <source>
        <strain evidence="2">JCM 19239</strain>
    </source>
</reference>
<evidence type="ECO:0000313" key="1">
    <source>
        <dbReference type="EMBL" id="GAL30662.1"/>
    </source>
</evidence>
<name>A0ABQ0JPI3_9VIBR</name>
<organism evidence="1 2">
    <name type="scientific">Vibrio variabilis</name>
    <dbReference type="NCBI Taxonomy" id="990271"/>
    <lineage>
        <taxon>Bacteria</taxon>
        <taxon>Pseudomonadati</taxon>
        <taxon>Pseudomonadota</taxon>
        <taxon>Gammaproteobacteria</taxon>
        <taxon>Vibrionales</taxon>
        <taxon>Vibrionaceae</taxon>
        <taxon>Vibrio</taxon>
    </lineage>
</organism>
<evidence type="ECO:0000313" key="2">
    <source>
        <dbReference type="Proteomes" id="UP000029223"/>
    </source>
</evidence>
<comment type="caution">
    <text evidence="1">The sequence shown here is derived from an EMBL/GenBank/DDBJ whole genome shotgun (WGS) entry which is preliminary data.</text>
</comment>
<sequence length="38" mass="4276">MPLELKWGKALECPEHIKIDGKIIHEGDGLNTSGYIRI</sequence>
<gene>
    <name evidence="1" type="ORF">JCM19239_1436</name>
</gene>
<accession>A0ABQ0JPI3</accession>
<keyword evidence="2" id="KW-1185">Reference proteome</keyword>